<keyword evidence="3" id="KW-1185">Reference proteome</keyword>
<gene>
    <name evidence="2" type="ORF">Pmar_PMAR004571</name>
</gene>
<accession>C5LGD6</accession>
<evidence type="ECO:0000313" key="3">
    <source>
        <dbReference type="Proteomes" id="UP000007800"/>
    </source>
</evidence>
<dbReference type="EMBL" id="GG681817">
    <property type="protein sequence ID" value="EER04207.1"/>
    <property type="molecule type" value="Genomic_DNA"/>
</dbReference>
<dbReference type="InParanoid" id="C5LGD6"/>
<dbReference type="Proteomes" id="UP000007800">
    <property type="component" value="Unassembled WGS sequence"/>
</dbReference>
<protein>
    <submittedName>
        <fullName evidence="2">Uncharacterized protein</fullName>
    </submittedName>
</protein>
<feature type="region of interest" description="Disordered" evidence="1">
    <location>
        <begin position="1"/>
        <end position="41"/>
    </location>
</feature>
<dbReference type="AlphaFoldDB" id="C5LGD6"/>
<reference evidence="2 3" key="1">
    <citation type="submission" date="2008-07" db="EMBL/GenBank/DDBJ databases">
        <authorList>
            <person name="El-Sayed N."/>
            <person name="Caler E."/>
            <person name="Inman J."/>
            <person name="Amedeo P."/>
            <person name="Hass B."/>
            <person name="Wortman J."/>
        </authorList>
    </citation>
    <scope>NUCLEOTIDE SEQUENCE [LARGE SCALE GENOMIC DNA]</scope>
    <source>
        <strain evidence="3">ATCC 50983 / TXsc</strain>
    </source>
</reference>
<name>C5LGD6_PERM5</name>
<dbReference type="GeneID" id="9045618"/>
<evidence type="ECO:0000256" key="1">
    <source>
        <dbReference type="SAM" id="MobiDB-lite"/>
    </source>
</evidence>
<organism evidence="3">
    <name type="scientific">Perkinsus marinus (strain ATCC 50983 / TXsc)</name>
    <dbReference type="NCBI Taxonomy" id="423536"/>
    <lineage>
        <taxon>Eukaryota</taxon>
        <taxon>Sar</taxon>
        <taxon>Alveolata</taxon>
        <taxon>Perkinsozoa</taxon>
        <taxon>Perkinsea</taxon>
        <taxon>Perkinsida</taxon>
        <taxon>Perkinsidae</taxon>
        <taxon>Perkinsus</taxon>
    </lineage>
</organism>
<dbReference type="RefSeq" id="XP_002772391.1">
    <property type="nucleotide sequence ID" value="XM_002772345.1"/>
</dbReference>
<evidence type="ECO:0000313" key="2">
    <source>
        <dbReference type="EMBL" id="EER04207.1"/>
    </source>
</evidence>
<feature type="non-terminal residue" evidence="2">
    <location>
        <position position="96"/>
    </location>
</feature>
<proteinExistence type="predicted"/>
<sequence length="96" mass="10836">MPTEVVKGVEPSGLPMSEEEVVGSSPSSTNLATESKGHKQSTFKTRWQQLRDWHKNVWPGANLPSSCWDLHIGFDTVVDRSARTWLQYMGSLHRLL</sequence>